<evidence type="ECO:0000313" key="3">
    <source>
        <dbReference type="Proteomes" id="UP000270866"/>
    </source>
</evidence>
<dbReference type="AlphaFoldDB" id="A0A3L6MTX9"/>
<proteinExistence type="predicted"/>
<feature type="chain" id="PRO_5018015075" evidence="1">
    <location>
        <begin position="20"/>
        <end position="152"/>
    </location>
</feature>
<comment type="caution">
    <text evidence="2">The sequence shown here is derived from an EMBL/GenBank/DDBJ whole genome shotgun (WGS) entry which is preliminary data.</text>
</comment>
<evidence type="ECO:0000256" key="1">
    <source>
        <dbReference type="SAM" id="SignalP"/>
    </source>
</evidence>
<feature type="signal peptide" evidence="1">
    <location>
        <begin position="1"/>
        <end position="19"/>
    </location>
</feature>
<reference evidence="2 3" key="1">
    <citation type="journal article" date="2018" name="Sci. Rep.">
        <title>Characterisation of pathogen-specific regions and novel effector candidates in Fusarium oxysporum f. sp. cepae.</title>
        <authorList>
            <person name="Armitage A.D."/>
            <person name="Taylor A."/>
            <person name="Sobczyk M.K."/>
            <person name="Baxter L."/>
            <person name="Greenfield B.P."/>
            <person name="Bates H.J."/>
            <person name="Wilson F."/>
            <person name="Jackson A.C."/>
            <person name="Ott S."/>
            <person name="Harrison R.J."/>
            <person name="Clarkson J.P."/>
        </authorList>
    </citation>
    <scope>NUCLEOTIDE SEQUENCE [LARGE SCALE GENOMIC DNA]</scope>
    <source>
        <strain evidence="2 3">FoC_Fus2</strain>
    </source>
</reference>
<organism evidence="2 3">
    <name type="scientific">Fusarium oxysporum f. sp. cepae</name>
    <dbReference type="NCBI Taxonomy" id="396571"/>
    <lineage>
        <taxon>Eukaryota</taxon>
        <taxon>Fungi</taxon>
        <taxon>Dikarya</taxon>
        <taxon>Ascomycota</taxon>
        <taxon>Pezizomycotina</taxon>
        <taxon>Sordariomycetes</taxon>
        <taxon>Hypocreomycetidae</taxon>
        <taxon>Hypocreales</taxon>
        <taxon>Nectriaceae</taxon>
        <taxon>Fusarium</taxon>
        <taxon>Fusarium oxysporum species complex</taxon>
    </lineage>
</organism>
<name>A0A3L6MTX9_FUSOX</name>
<sequence>MRFFILTFLGLCMATRTMGQSCANGEGFCDSAGSCQDGTGASFGLLPECAGNRRNDVRGRRNRVRIRQNGGETCNRLGGFCDSSGNCQDGTGASFGAVDCGAQGDAEEEQKNNNAGNNGGETCNGLGGFCDSSGNCQDGTGASFGPVDCASR</sequence>
<evidence type="ECO:0000313" key="2">
    <source>
        <dbReference type="EMBL" id="RKK07554.1"/>
    </source>
</evidence>
<dbReference type="Proteomes" id="UP000270866">
    <property type="component" value="Unassembled WGS sequence"/>
</dbReference>
<gene>
    <name evidence="2" type="ORF">BFJ65_g17759</name>
</gene>
<protein>
    <submittedName>
        <fullName evidence="2">Uncharacterized protein</fullName>
    </submittedName>
</protein>
<keyword evidence="1" id="KW-0732">Signal</keyword>
<dbReference type="EMBL" id="MRCU01000016">
    <property type="protein sequence ID" value="RKK07554.1"/>
    <property type="molecule type" value="Genomic_DNA"/>
</dbReference>
<accession>A0A3L6MTX9</accession>